<keyword evidence="2" id="KW-1185">Reference proteome</keyword>
<reference evidence="1" key="1">
    <citation type="submission" date="2021-04" db="EMBL/GenBank/DDBJ databases">
        <title>Luteolibacter sp. 32A isolated from the skin of an Anderson's salamander (Ambystoma andersonii).</title>
        <authorList>
            <person name="Spergser J."/>
            <person name="Busse H.-J."/>
        </authorList>
    </citation>
    <scope>NUCLEOTIDE SEQUENCE</scope>
    <source>
        <strain evidence="1">32A</strain>
    </source>
</reference>
<accession>A0A975G677</accession>
<dbReference type="RefSeq" id="WP_211630171.1">
    <property type="nucleotide sequence ID" value="NZ_CP073100.1"/>
</dbReference>
<dbReference type="AlphaFoldDB" id="A0A975G677"/>
<dbReference type="EMBL" id="CP073100">
    <property type="protein sequence ID" value="QUE50082.1"/>
    <property type="molecule type" value="Genomic_DNA"/>
</dbReference>
<evidence type="ECO:0000313" key="2">
    <source>
        <dbReference type="Proteomes" id="UP000676169"/>
    </source>
</evidence>
<organism evidence="1 2">
    <name type="scientific">Luteolibacter ambystomatis</name>
    <dbReference type="NCBI Taxonomy" id="2824561"/>
    <lineage>
        <taxon>Bacteria</taxon>
        <taxon>Pseudomonadati</taxon>
        <taxon>Verrucomicrobiota</taxon>
        <taxon>Verrucomicrobiia</taxon>
        <taxon>Verrucomicrobiales</taxon>
        <taxon>Verrucomicrobiaceae</taxon>
        <taxon>Luteolibacter</taxon>
    </lineage>
</organism>
<proteinExistence type="predicted"/>
<dbReference type="Proteomes" id="UP000676169">
    <property type="component" value="Chromosome"/>
</dbReference>
<evidence type="ECO:0008006" key="3">
    <source>
        <dbReference type="Google" id="ProtNLM"/>
    </source>
</evidence>
<protein>
    <recommendedName>
        <fullName evidence="3">Glycine zipper domain-containing protein</fullName>
    </recommendedName>
</protein>
<dbReference type="PROSITE" id="PS51257">
    <property type="entry name" value="PROKAR_LIPOPROTEIN"/>
    <property type="match status" value="1"/>
</dbReference>
<name>A0A975G677_9BACT</name>
<evidence type="ECO:0000313" key="1">
    <source>
        <dbReference type="EMBL" id="QUE50082.1"/>
    </source>
</evidence>
<gene>
    <name evidence="1" type="ORF">KBB96_14545</name>
</gene>
<dbReference type="KEGG" id="lamb:KBB96_14545"/>
<sequence>MSASRRALYGCVLVCGLLASCSTREERAAYAPVTGRVGGAAIGAGIGSISGHAGSGAAIGLLFGGLGGDLYRANESSNRLIDPVGTVKAAPSSIREAGRVRSSMASRQSVLAGRIVQARASGDTNTLLVSRAEASLRADECRMWQRRMKDTGRALDLARQGRLPGAGGDLASLDRNRSFAGGLEYAFSDLAKSYAAMSR</sequence>